<accession>A0AAV5KF84</accession>
<gene>
    <name evidence="2" type="ORF">SLEP1_g32995</name>
</gene>
<feature type="compositionally biased region" description="Basic residues" evidence="1">
    <location>
        <begin position="11"/>
        <end position="20"/>
    </location>
</feature>
<feature type="compositionally biased region" description="Basic and acidic residues" evidence="1">
    <location>
        <begin position="22"/>
        <end position="32"/>
    </location>
</feature>
<feature type="region of interest" description="Disordered" evidence="1">
    <location>
        <begin position="1"/>
        <end position="36"/>
    </location>
</feature>
<dbReference type="AlphaFoldDB" id="A0AAV5KF84"/>
<reference evidence="2 3" key="1">
    <citation type="journal article" date="2021" name="Commun. Biol.">
        <title>The genome of Shorea leprosula (Dipterocarpaceae) highlights the ecological relevance of drought in aseasonal tropical rainforests.</title>
        <authorList>
            <person name="Ng K.K.S."/>
            <person name="Kobayashi M.J."/>
            <person name="Fawcett J.A."/>
            <person name="Hatakeyama M."/>
            <person name="Paape T."/>
            <person name="Ng C.H."/>
            <person name="Ang C.C."/>
            <person name="Tnah L.H."/>
            <person name="Lee C.T."/>
            <person name="Nishiyama T."/>
            <person name="Sese J."/>
            <person name="O'Brien M.J."/>
            <person name="Copetti D."/>
            <person name="Mohd Noor M.I."/>
            <person name="Ong R.C."/>
            <person name="Putra M."/>
            <person name="Sireger I.Z."/>
            <person name="Indrioko S."/>
            <person name="Kosugi Y."/>
            <person name="Izuno A."/>
            <person name="Isagi Y."/>
            <person name="Lee S.L."/>
            <person name="Shimizu K.K."/>
        </authorList>
    </citation>
    <scope>NUCLEOTIDE SEQUENCE [LARGE SCALE GENOMIC DNA]</scope>
    <source>
        <strain evidence="2">214</strain>
    </source>
</reference>
<name>A0AAV5KF84_9ROSI</name>
<protein>
    <submittedName>
        <fullName evidence="2">Uncharacterized protein</fullName>
    </submittedName>
</protein>
<sequence length="66" mass="7171">MQYPISSHLNKEKKPRKSVHQQKGEHPPRSVCERSNVADSLCSSQPALLGRDSSTSLACSSLDGCC</sequence>
<organism evidence="2 3">
    <name type="scientific">Rubroshorea leprosula</name>
    <dbReference type="NCBI Taxonomy" id="152421"/>
    <lineage>
        <taxon>Eukaryota</taxon>
        <taxon>Viridiplantae</taxon>
        <taxon>Streptophyta</taxon>
        <taxon>Embryophyta</taxon>
        <taxon>Tracheophyta</taxon>
        <taxon>Spermatophyta</taxon>
        <taxon>Magnoliopsida</taxon>
        <taxon>eudicotyledons</taxon>
        <taxon>Gunneridae</taxon>
        <taxon>Pentapetalae</taxon>
        <taxon>rosids</taxon>
        <taxon>malvids</taxon>
        <taxon>Malvales</taxon>
        <taxon>Dipterocarpaceae</taxon>
        <taxon>Rubroshorea</taxon>
    </lineage>
</organism>
<evidence type="ECO:0000256" key="1">
    <source>
        <dbReference type="SAM" id="MobiDB-lite"/>
    </source>
</evidence>
<comment type="caution">
    <text evidence="2">The sequence shown here is derived from an EMBL/GenBank/DDBJ whole genome shotgun (WGS) entry which is preliminary data.</text>
</comment>
<keyword evidence="3" id="KW-1185">Reference proteome</keyword>
<dbReference type="EMBL" id="BPVZ01000062">
    <property type="protein sequence ID" value="GKV23245.1"/>
    <property type="molecule type" value="Genomic_DNA"/>
</dbReference>
<dbReference type="Proteomes" id="UP001054252">
    <property type="component" value="Unassembled WGS sequence"/>
</dbReference>
<evidence type="ECO:0000313" key="3">
    <source>
        <dbReference type="Proteomes" id="UP001054252"/>
    </source>
</evidence>
<evidence type="ECO:0000313" key="2">
    <source>
        <dbReference type="EMBL" id="GKV23245.1"/>
    </source>
</evidence>
<proteinExistence type="predicted"/>